<feature type="compositionally biased region" description="Basic and acidic residues" evidence="1">
    <location>
        <begin position="220"/>
        <end position="241"/>
    </location>
</feature>
<feature type="compositionally biased region" description="Basic residues" evidence="1">
    <location>
        <begin position="158"/>
        <end position="193"/>
    </location>
</feature>
<feature type="compositionally biased region" description="Basic and acidic residues" evidence="1">
    <location>
        <begin position="70"/>
        <end position="86"/>
    </location>
</feature>
<feature type="compositionally biased region" description="Basic residues" evidence="1">
    <location>
        <begin position="96"/>
        <end position="109"/>
    </location>
</feature>
<feature type="region of interest" description="Disordered" evidence="1">
    <location>
        <begin position="149"/>
        <end position="263"/>
    </location>
</feature>
<dbReference type="Proteomes" id="UP000053825">
    <property type="component" value="Unassembled WGS sequence"/>
</dbReference>
<keyword evidence="3" id="KW-1185">Reference proteome</keyword>
<sequence length="277" mass="31585">MANQASPERLFSSFSQNHNTRQRLEAFIKCSSEHFPCTHIDEYEQSQVKLGWGKGIVSTDSGRQRGGRRKLVDEVERKGGEHEQKATEILSLSFSSKRHKDQKKKKRKRTVEGDEEGDCVGDTADTHASTHPPHAHTHLCVSTAFQPDYREEEEASRRNPKQHTTKSQKKKVERKRQTKKPKNPERKKTKQKRRSGDAGDAGNDVAKVDEEEVGGGRRRTLAEKQQQEEEEVVKKEKVEEKKEEEESEQAGAERLRREGWVEGQQSRGNLISACGGF</sequence>
<gene>
    <name evidence="2" type="ORF">WH47_09041</name>
</gene>
<feature type="region of interest" description="Disordered" evidence="1">
    <location>
        <begin position="55"/>
        <end position="137"/>
    </location>
</feature>
<evidence type="ECO:0000256" key="1">
    <source>
        <dbReference type="SAM" id="MobiDB-lite"/>
    </source>
</evidence>
<dbReference type="EMBL" id="KQ414914">
    <property type="protein sequence ID" value="KOC59519.1"/>
    <property type="molecule type" value="Genomic_DNA"/>
</dbReference>
<feature type="compositionally biased region" description="Basic and acidic residues" evidence="1">
    <location>
        <begin position="251"/>
        <end position="260"/>
    </location>
</feature>
<dbReference type="AlphaFoldDB" id="A0A0L7QLU4"/>
<evidence type="ECO:0000313" key="2">
    <source>
        <dbReference type="EMBL" id="KOC59519.1"/>
    </source>
</evidence>
<reference evidence="2 3" key="1">
    <citation type="submission" date="2015-07" db="EMBL/GenBank/DDBJ databases">
        <title>The genome of Habropoda laboriosa.</title>
        <authorList>
            <person name="Pan H."/>
            <person name="Kapheim K."/>
        </authorList>
    </citation>
    <scope>NUCLEOTIDE SEQUENCE [LARGE SCALE GENOMIC DNA]</scope>
    <source>
        <strain evidence="2">0110345459</strain>
    </source>
</reference>
<accession>A0A0L7QLU4</accession>
<organism evidence="2 3">
    <name type="scientific">Habropoda laboriosa</name>
    <dbReference type="NCBI Taxonomy" id="597456"/>
    <lineage>
        <taxon>Eukaryota</taxon>
        <taxon>Metazoa</taxon>
        <taxon>Ecdysozoa</taxon>
        <taxon>Arthropoda</taxon>
        <taxon>Hexapoda</taxon>
        <taxon>Insecta</taxon>
        <taxon>Pterygota</taxon>
        <taxon>Neoptera</taxon>
        <taxon>Endopterygota</taxon>
        <taxon>Hymenoptera</taxon>
        <taxon>Apocrita</taxon>
        <taxon>Aculeata</taxon>
        <taxon>Apoidea</taxon>
        <taxon>Anthophila</taxon>
        <taxon>Apidae</taxon>
        <taxon>Habropoda</taxon>
    </lineage>
</organism>
<name>A0A0L7QLU4_9HYME</name>
<proteinExistence type="predicted"/>
<evidence type="ECO:0000313" key="3">
    <source>
        <dbReference type="Proteomes" id="UP000053825"/>
    </source>
</evidence>
<protein>
    <submittedName>
        <fullName evidence="2">Uncharacterized protein</fullName>
    </submittedName>
</protein>